<name>A0A4Z0YPV3_9PEZI</name>
<feature type="compositionally biased region" description="Basic and acidic residues" evidence="1">
    <location>
        <begin position="199"/>
        <end position="223"/>
    </location>
</feature>
<dbReference type="AlphaFoldDB" id="A0A4Z0YPV3"/>
<dbReference type="Proteomes" id="UP000297716">
    <property type="component" value="Unassembled WGS sequence"/>
</dbReference>
<proteinExistence type="predicted"/>
<feature type="compositionally biased region" description="Polar residues" evidence="1">
    <location>
        <begin position="467"/>
        <end position="478"/>
    </location>
</feature>
<feature type="compositionally biased region" description="Low complexity" evidence="1">
    <location>
        <begin position="427"/>
        <end position="445"/>
    </location>
</feature>
<dbReference type="EMBL" id="SKBN01000035">
    <property type="protein sequence ID" value="TGJ85984.1"/>
    <property type="molecule type" value="Genomic_DNA"/>
</dbReference>
<feature type="compositionally biased region" description="Basic and acidic residues" evidence="1">
    <location>
        <begin position="307"/>
        <end position="334"/>
    </location>
</feature>
<keyword evidence="3" id="KW-1185">Reference proteome</keyword>
<sequence>MGDFDIETALQNGYWPNSRAKSPDPRNISDTSTYSFQNNQAVPRQMPYHFNTRKPPHPSVEDENDALAKEAGSVVSSVPSEEPPNRGDPDQYPILLPVDEQMYHHNPERRFVLVSNPDDDVSSDGSGSEKNSDRSRRPAERMTEQDPEPDFYEANTCRKYVSPHSREDRTSRKKETRAEGDHRRSRPGDLPPIITDGGSEGRSHDTRRAKPTPRTDGRGEDYFSPRLPSVSSRIPGERLSTPEVIEHATNGRDRSYYRGGSSPDPQSRNRSAQPSDQYNRNVANDRKYKERESKSAHPSSPTLQKRRTSELPKYTRRESKESHESSRQFADRPPSRSGLKVSSSTQSQSDRDSTSQHSSTSRDPRVPPHQNDTFYSSEDESLPRGDPRRRRAAVPGGKTEYLSTPMESRGSGRRKSKGQSPLPSPGPSQTSLSDPYSSSSSSRSSTFPRESMPSRDLDRAGRPLPRASTSRGSFTTPRNVIPAAAVAAAPTLIPSASYPNAPIEQLNTPVAPPPRANFIVDPRVKPPTPSAAIPTQPTWPPPRFEPPPSSANSNPLISSYRRYSTDVQAGELPDIPHCPRTREEAGHMDWLTLPRCDNFNICPSCYGANFASTEFAHHFVLMPFRPRDRPLACDFGASEFYRIAWLFTRKYERNDLNFFHSLTKIAAQVQPCTGHREVSRIWYSIKDPSTRRLIDEFTVCPACAKTTEALLPNLTGLFVPLDSPAEPTRGVCAMHHDRGHDRGRFLLYFDTLEGAADEALKNQSAPNVQALATRIRQLAAIPPCREDRTLYNAPWHTMRAVHNITVCPECFMMVVQPLLVGLEDLTVAGNFHHGTGFKDKASCMLFSDRMRSVFHRAVSKRDLMYLAAKVDERKDKKEEYDVRLEALQRLGLRTPWSIAESERIVREWKRYE</sequence>
<dbReference type="OrthoDB" id="5296at2759"/>
<feature type="compositionally biased region" description="Basic and acidic residues" evidence="1">
    <location>
        <begin position="283"/>
        <end position="295"/>
    </location>
</feature>
<evidence type="ECO:0000256" key="1">
    <source>
        <dbReference type="SAM" id="MobiDB-lite"/>
    </source>
</evidence>
<feature type="region of interest" description="Disordered" evidence="1">
    <location>
        <begin position="1"/>
        <end position="479"/>
    </location>
</feature>
<dbReference type="STRING" id="37992.A0A4Z0YPV3"/>
<organism evidence="2 3">
    <name type="scientific">Xylaria hypoxylon</name>
    <dbReference type="NCBI Taxonomy" id="37992"/>
    <lineage>
        <taxon>Eukaryota</taxon>
        <taxon>Fungi</taxon>
        <taxon>Dikarya</taxon>
        <taxon>Ascomycota</taxon>
        <taxon>Pezizomycotina</taxon>
        <taxon>Sordariomycetes</taxon>
        <taxon>Xylariomycetidae</taxon>
        <taxon>Xylariales</taxon>
        <taxon>Xylariaceae</taxon>
        <taxon>Xylaria</taxon>
    </lineage>
</organism>
<protein>
    <submittedName>
        <fullName evidence="2">Uncharacterized protein</fullName>
    </submittedName>
</protein>
<evidence type="ECO:0000313" key="2">
    <source>
        <dbReference type="EMBL" id="TGJ85984.1"/>
    </source>
</evidence>
<feature type="compositionally biased region" description="Basic and acidic residues" evidence="1">
    <location>
        <begin position="244"/>
        <end position="256"/>
    </location>
</feature>
<comment type="caution">
    <text evidence="2">The sequence shown here is derived from an EMBL/GenBank/DDBJ whole genome shotgun (WGS) entry which is preliminary data.</text>
</comment>
<gene>
    <name evidence="2" type="ORF">E0Z10_g2779</name>
</gene>
<feature type="region of interest" description="Disordered" evidence="1">
    <location>
        <begin position="528"/>
        <end position="556"/>
    </location>
</feature>
<feature type="compositionally biased region" description="Basic and acidic residues" evidence="1">
    <location>
        <begin position="452"/>
        <end position="461"/>
    </location>
</feature>
<feature type="compositionally biased region" description="Basic and acidic residues" evidence="1">
    <location>
        <begin position="349"/>
        <end position="366"/>
    </location>
</feature>
<reference evidence="2 3" key="1">
    <citation type="submission" date="2019-03" db="EMBL/GenBank/DDBJ databases">
        <title>Draft genome sequence of Xylaria hypoxylon DSM 108379, a ubiquitous saprotrophic-parasitic fungi on hardwood.</title>
        <authorList>
            <person name="Buettner E."/>
            <person name="Leonhardt S."/>
            <person name="Gebauer A.M."/>
            <person name="Liers C."/>
            <person name="Hofrichter M."/>
            <person name="Kellner H."/>
        </authorList>
    </citation>
    <scope>NUCLEOTIDE SEQUENCE [LARGE SCALE GENOMIC DNA]</scope>
    <source>
        <strain evidence="2 3">DSM 108379</strain>
    </source>
</reference>
<feature type="compositionally biased region" description="Basic and acidic residues" evidence="1">
    <location>
        <begin position="101"/>
        <end position="111"/>
    </location>
</feature>
<accession>A0A4Z0YPV3</accession>
<evidence type="ECO:0000313" key="3">
    <source>
        <dbReference type="Proteomes" id="UP000297716"/>
    </source>
</evidence>
<feature type="compositionally biased region" description="Pro residues" evidence="1">
    <location>
        <begin position="537"/>
        <end position="549"/>
    </location>
</feature>
<feature type="compositionally biased region" description="Polar residues" evidence="1">
    <location>
        <begin position="28"/>
        <end position="42"/>
    </location>
</feature>
<feature type="compositionally biased region" description="Polar residues" evidence="1">
    <location>
        <begin position="263"/>
        <end position="282"/>
    </location>
</feature>
<feature type="compositionally biased region" description="Basic and acidic residues" evidence="1">
    <location>
        <begin position="130"/>
        <end position="144"/>
    </location>
</feature>